<organism evidence="4 5">
    <name type="scientific">Ceratitis capitata</name>
    <name type="common">Mediterranean fruit fly</name>
    <name type="synonym">Tephritis capitata</name>
    <dbReference type="NCBI Taxonomy" id="7213"/>
    <lineage>
        <taxon>Eukaryota</taxon>
        <taxon>Metazoa</taxon>
        <taxon>Ecdysozoa</taxon>
        <taxon>Arthropoda</taxon>
        <taxon>Hexapoda</taxon>
        <taxon>Insecta</taxon>
        <taxon>Pterygota</taxon>
        <taxon>Neoptera</taxon>
        <taxon>Endopterygota</taxon>
        <taxon>Diptera</taxon>
        <taxon>Brachycera</taxon>
        <taxon>Muscomorpha</taxon>
        <taxon>Tephritoidea</taxon>
        <taxon>Tephritidae</taxon>
        <taxon>Ceratitis</taxon>
        <taxon>Ceratitis</taxon>
    </lineage>
</organism>
<dbReference type="OrthoDB" id="771136at2759"/>
<gene>
    <name evidence="4" type="ORF">CCAP1982_LOCUS8664</name>
</gene>
<comment type="caution">
    <text evidence="4">The sequence shown here is derived from an EMBL/GenBank/DDBJ whole genome shotgun (WGS) entry which is preliminary data.</text>
</comment>
<feature type="domain" description="Peptidase A1" evidence="3">
    <location>
        <begin position="1"/>
        <end position="242"/>
    </location>
</feature>
<dbReference type="InterPro" id="IPR034164">
    <property type="entry name" value="Pepsin-like_dom"/>
</dbReference>
<dbReference type="Pfam" id="PF00026">
    <property type="entry name" value="Asp"/>
    <property type="match status" value="1"/>
</dbReference>
<reference evidence="4" key="1">
    <citation type="submission" date="2020-11" db="EMBL/GenBank/DDBJ databases">
        <authorList>
            <person name="Whitehead M."/>
        </authorList>
    </citation>
    <scope>NUCLEOTIDE SEQUENCE</scope>
    <source>
        <strain evidence="4">EGII</strain>
    </source>
</reference>
<dbReference type="InterPro" id="IPR021109">
    <property type="entry name" value="Peptidase_aspartic_dom_sf"/>
</dbReference>
<dbReference type="PANTHER" id="PTHR47966">
    <property type="entry name" value="BETA-SITE APP-CLEAVING ENZYME, ISOFORM A-RELATED"/>
    <property type="match status" value="1"/>
</dbReference>
<evidence type="ECO:0000313" key="5">
    <source>
        <dbReference type="Proteomes" id="UP000606786"/>
    </source>
</evidence>
<dbReference type="Gene3D" id="2.40.70.10">
    <property type="entry name" value="Acid Proteases"/>
    <property type="match status" value="1"/>
</dbReference>
<name>A0A811ULW1_CERCA</name>
<evidence type="ECO:0000313" key="4">
    <source>
        <dbReference type="EMBL" id="CAD7000172.1"/>
    </source>
</evidence>
<accession>A0A811ULW1</accession>
<dbReference type="InterPro" id="IPR033121">
    <property type="entry name" value="PEPTIDASE_A1"/>
</dbReference>
<protein>
    <submittedName>
        <fullName evidence="4">(Mediterranean fruit fly) hypothetical protein</fullName>
    </submittedName>
</protein>
<comment type="similarity">
    <text evidence="1">Belongs to the peptidase A1 family.</text>
</comment>
<dbReference type="PANTHER" id="PTHR47966:SF51">
    <property type="entry name" value="BETA-SITE APP-CLEAVING ENZYME, ISOFORM A-RELATED"/>
    <property type="match status" value="1"/>
</dbReference>
<sequence>MYPCIILVLFSVLLSERPSYVCRYISRNAKKVQNIELEAFALPGKYNLNGQNVTEKQLIDYGNIVRAYGSTIASSTYSAIGKNFSIQYGSGSCSGYLAEDTVTVGGLPISGQVFGVATSEPDQTYSDYPFDVFFGLAYRQLAVGDATPPFYNMYMQGLINAPVFGLYLSDNGTSKEGGMLTLGGIDEQYFASDGLTYVPIVEEMSWTFELYSVSIGPGANVLQIMQTQTRAQKNMCFEVLKY</sequence>
<feature type="signal peptide" evidence="2">
    <location>
        <begin position="1"/>
        <end position="15"/>
    </location>
</feature>
<keyword evidence="2" id="KW-0732">Signal</keyword>
<dbReference type="CDD" id="cd05471">
    <property type="entry name" value="pepsin_like"/>
    <property type="match status" value="1"/>
</dbReference>
<dbReference type="GO" id="GO:0006508">
    <property type="term" value="P:proteolysis"/>
    <property type="evidence" value="ECO:0007669"/>
    <property type="project" value="InterPro"/>
</dbReference>
<keyword evidence="5" id="KW-1185">Reference proteome</keyword>
<dbReference type="EMBL" id="CAJHJT010000012">
    <property type="protein sequence ID" value="CAD7000172.1"/>
    <property type="molecule type" value="Genomic_DNA"/>
</dbReference>
<dbReference type="AlphaFoldDB" id="A0A811ULW1"/>
<evidence type="ECO:0000256" key="2">
    <source>
        <dbReference type="SAM" id="SignalP"/>
    </source>
</evidence>
<evidence type="ECO:0000259" key="3">
    <source>
        <dbReference type="PROSITE" id="PS51767"/>
    </source>
</evidence>
<dbReference type="InterPro" id="IPR001461">
    <property type="entry name" value="Aspartic_peptidase_A1"/>
</dbReference>
<proteinExistence type="inferred from homology"/>
<evidence type="ECO:0000256" key="1">
    <source>
        <dbReference type="ARBA" id="ARBA00007447"/>
    </source>
</evidence>
<dbReference type="GO" id="GO:0004190">
    <property type="term" value="F:aspartic-type endopeptidase activity"/>
    <property type="evidence" value="ECO:0007669"/>
    <property type="project" value="InterPro"/>
</dbReference>
<dbReference type="SUPFAM" id="SSF50630">
    <property type="entry name" value="Acid proteases"/>
    <property type="match status" value="1"/>
</dbReference>
<feature type="chain" id="PRO_5032530965" evidence="2">
    <location>
        <begin position="16"/>
        <end position="242"/>
    </location>
</feature>
<dbReference type="PROSITE" id="PS51767">
    <property type="entry name" value="PEPTIDASE_A1"/>
    <property type="match status" value="1"/>
</dbReference>
<dbReference type="Proteomes" id="UP000606786">
    <property type="component" value="Unassembled WGS sequence"/>
</dbReference>